<keyword evidence="5" id="KW-0472">Membrane</keyword>
<dbReference type="OrthoDB" id="1739952at2"/>
<proteinExistence type="predicted"/>
<dbReference type="PANTHER" id="PTHR30093">
    <property type="entry name" value="GENERAL SECRETION PATHWAY PROTEIN G"/>
    <property type="match status" value="1"/>
</dbReference>
<dbReference type="PANTHER" id="PTHR30093:SF44">
    <property type="entry name" value="TYPE II SECRETION SYSTEM CORE PROTEIN G"/>
    <property type="match status" value="1"/>
</dbReference>
<accession>A0A4U7J8F1</accession>
<evidence type="ECO:0000256" key="4">
    <source>
        <dbReference type="ARBA" id="ARBA00022989"/>
    </source>
</evidence>
<reference evidence="6 7" key="1">
    <citation type="submission" date="2020-09" db="EMBL/GenBank/DDBJ databases">
        <title>Characterization and genome sequencing of Ruminiclostridium sp. nov. MA18.</title>
        <authorList>
            <person name="Rettenmaier R."/>
            <person name="Kowollik M.-L."/>
            <person name="Liebl W."/>
            <person name="Zverlov V."/>
        </authorList>
    </citation>
    <scope>NUCLEOTIDE SEQUENCE [LARGE SCALE GENOMIC DNA]</scope>
    <source>
        <strain evidence="6 7">MA18</strain>
    </source>
</reference>
<evidence type="ECO:0000313" key="6">
    <source>
        <dbReference type="EMBL" id="QNU68112.1"/>
    </source>
</evidence>
<evidence type="ECO:0000256" key="2">
    <source>
        <dbReference type="ARBA" id="ARBA00022481"/>
    </source>
</evidence>
<dbReference type="InterPro" id="IPR012902">
    <property type="entry name" value="N_methyl_site"/>
</dbReference>
<keyword evidence="2" id="KW-0488">Methylation</keyword>
<dbReference type="Pfam" id="PF07963">
    <property type="entry name" value="N_methyl"/>
    <property type="match status" value="1"/>
</dbReference>
<dbReference type="NCBIfam" id="TIGR02532">
    <property type="entry name" value="IV_pilin_GFxxxE"/>
    <property type="match status" value="1"/>
</dbReference>
<dbReference type="InterPro" id="IPR045584">
    <property type="entry name" value="Pilin-like"/>
</dbReference>
<keyword evidence="7" id="KW-1185">Reference proteome</keyword>
<protein>
    <submittedName>
        <fullName evidence="6">Prepilin-type N-terminal cleavage/methylation domain-containing protein</fullName>
    </submittedName>
</protein>
<dbReference type="GO" id="GO:0015627">
    <property type="term" value="C:type II protein secretion system complex"/>
    <property type="evidence" value="ECO:0007669"/>
    <property type="project" value="InterPro"/>
</dbReference>
<name>A0A4U7J8F1_9FIRM</name>
<dbReference type="EMBL" id="CP061336">
    <property type="protein sequence ID" value="QNU68112.1"/>
    <property type="molecule type" value="Genomic_DNA"/>
</dbReference>
<dbReference type="Proteomes" id="UP000306409">
    <property type="component" value="Chromosome"/>
</dbReference>
<evidence type="ECO:0000313" key="7">
    <source>
        <dbReference type="Proteomes" id="UP000306409"/>
    </source>
</evidence>
<dbReference type="InterPro" id="IPR000983">
    <property type="entry name" value="Bac_GSPG_pilin"/>
</dbReference>
<dbReference type="PRINTS" id="PR00813">
    <property type="entry name" value="BCTERIALGSPG"/>
</dbReference>
<evidence type="ECO:0000256" key="1">
    <source>
        <dbReference type="ARBA" id="ARBA00004167"/>
    </source>
</evidence>
<gene>
    <name evidence="6" type="ORF">EHE19_006675</name>
</gene>
<dbReference type="KEGG" id="rher:EHE19_006675"/>
<comment type="subcellular location">
    <subcellularLocation>
        <location evidence="1">Membrane</location>
        <topology evidence="1">Single-pass membrane protein</topology>
    </subcellularLocation>
</comment>
<dbReference type="Gene3D" id="3.30.700.10">
    <property type="entry name" value="Glycoprotein, Type 4 Pilin"/>
    <property type="match status" value="1"/>
</dbReference>
<dbReference type="AlphaFoldDB" id="A0A4U7J8F1"/>
<dbReference type="SUPFAM" id="SSF54523">
    <property type="entry name" value="Pili subunits"/>
    <property type="match status" value="1"/>
</dbReference>
<evidence type="ECO:0000256" key="3">
    <source>
        <dbReference type="ARBA" id="ARBA00022692"/>
    </source>
</evidence>
<dbReference type="GO" id="GO:0016020">
    <property type="term" value="C:membrane"/>
    <property type="evidence" value="ECO:0007669"/>
    <property type="project" value="UniProtKB-SubCell"/>
</dbReference>
<sequence>MKGFFSKFKKNKKGYTLTELIVVVAILGVLAVIAVPMIMNSVKDAQDAGMKAQIQNIETAVQLCLADGSLYYVETGGVKVLTPASGTIENTIKQKLVGHKYPVNSKDPNKAANWWFDPATLKVGYDGSGMTNPYKLNDDASDDQHGK</sequence>
<dbReference type="RefSeq" id="WP_137698884.1">
    <property type="nucleotide sequence ID" value="NZ_CP061336.1"/>
</dbReference>
<organism evidence="6 7">
    <name type="scientific">Ruminiclostridium herbifermentans</name>
    <dbReference type="NCBI Taxonomy" id="2488810"/>
    <lineage>
        <taxon>Bacteria</taxon>
        <taxon>Bacillati</taxon>
        <taxon>Bacillota</taxon>
        <taxon>Clostridia</taxon>
        <taxon>Eubacteriales</taxon>
        <taxon>Oscillospiraceae</taxon>
        <taxon>Ruminiclostridium</taxon>
    </lineage>
</organism>
<dbReference type="GO" id="GO:0015628">
    <property type="term" value="P:protein secretion by the type II secretion system"/>
    <property type="evidence" value="ECO:0007669"/>
    <property type="project" value="InterPro"/>
</dbReference>
<evidence type="ECO:0000256" key="5">
    <source>
        <dbReference type="ARBA" id="ARBA00023136"/>
    </source>
</evidence>
<keyword evidence="4" id="KW-1133">Transmembrane helix</keyword>
<keyword evidence="3" id="KW-0812">Transmembrane</keyword>